<protein>
    <submittedName>
        <fullName evidence="2">Uncharacterized protein</fullName>
    </submittedName>
</protein>
<dbReference type="EMBL" id="LUGH01000825">
    <property type="protein sequence ID" value="OBZ82625.1"/>
    <property type="molecule type" value="Genomic_DNA"/>
</dbReference>
<dbReference type="Proteomes" id="UP000093000">
    <property type="component" value="Unassembled WGS sequence"/>
</dbReference>
<feature type="transmembrane region" description="Helical" evidence="1">
    <location>
        <begin position="161"/>
        <end position="182"/>
    </location>
</feature>
<accession>A0A1C7N0E6</accession>
<evidence type="ECO:0000313" key="2">
    <source>
        <dbReference type="EMBL" id="OBZ82625.1"/>
    </source>
</evidence>
<keyword evidence="3" id="KW-1185">Reference proteome</keyword>
<feature type="transmembrane region" description="Helical" evidence="1">
    <location>
        <begin position="202"/>
        <end position="221"/>
    </location>
</feature>
<proteinExistence type="predicted"/>
<evidence type="ECO:0000313" key="3">
    <source>
        <dbReference type="Proteomes" id="UP000093000"/>
    </source>
</evidence>
<evidence type="ECO:0000256" key="1">
    <source>
        <dbReference type="SAM" id="Phobius"/>
    </source>
</evidence>
<name>A0A1C7N0E6_9FUNG</name>
<keyword evidence="1" id="KW-1133">Transmembrane helix</keyword>
<gene>
    <name evidence="2" type="ORF">A0J61_09325</name>
</gene>
<comment type="caution">
    <text evidence="2">The sequence shown here is derived from an EMBL/GenBank/DDBJ whole genome shotgun (WGS) entry which is preliminary data.</text>
</comment>
<reference evidence="2 3" key="1">
    <citation type="submission" date="2016-03" db="EMBL/GenBank/DDBJ databases">
        <title>Choanephora cucurbitarum.</title>
        <authorList>
            <person name="Min B."/>
            <person name="Park H."/>
            <person name="Park J.-H."/>
            <person name="Shin H.-D."/>
            <person name="Choi I.-G."/>
        </authorList>
    </citation>
    <scope>NUCLEOTIDE SEQUENCE [LARGE SCALE GENOMIC DNA]</scope>
    <source>
        <strain evidence="2 3">KUS-F28377</strain>
    </source>
</reference>
<dbReference type="InParanoid" id="A0A1C7N0E6"/>
<dbReference type="AlphaFoldDB" id="A0A1C7N0E6"/>
<feature type="transmembrane region" description="Helical" evidence="1">
    <location>
        <begin position="125"/>
        <end position="149"/>
    </location>
</feature>
<organism evidence="2 3">
    <name type="scientific">Choanephora cucurbitarum</name>
    <dbReference type="NCBI Taxonomy" id="101091"/>
    <lineage>
        <taxon>Eukaryota</taxon>
        <taxon>Fungi</taxon>
        <taxon>Fungi incertae sedis</taxon>
        <taxon>Mucoromycota</taxon>
        <taxon>Mucoromycotina</taxon>
        <taxon>Mucoromycetes</taxon>
        <taxon>Mucorales</taxon>
        <taxon>Mucorineae</taxon>
        <taxon>Choanephoraceae</taxon>
        <taxon>Choanephoroideae</taxon>
        <taxon>Choanephora</taxon>
    </lineage>
</organism>
<sequence length="239" mass="25945">MKKFHLRQGPYSLTGLLFSTIGFILVLLCLVGSQTASGRGLYFAKVTDADPQSSIFTAYYGWQGYCLEDNGIDCQNDRSVMLVPFDVAIVNQLNTTHPRLFKDKIEQDTSLNPGAGPNPPHDPKIYPAAVLCLLCSAALLVTCAMRVVVPNKYQDEHYTRGFLAWGSAVLALLLLVLSSVMYQGAIEQLTLAYPHLIASQGPGMTMIGCAFASFVLAGYFLSRGCMALDSSNAEGYNPI</sequence>
<keyword evidence="1" id="KW-0472">Membrane</keyword>
<dbReference type="OrthoDB" id="2398617at2759"/>
<feature type="transmembrane region" description="Helical" evidence="1">
    <location>
        <begin position="12"/>
        <end position="33"/>
    </location>
</feature>
<keyword evidence="1" id="KW-0812">Transmembrane</keyword>